<comment type="cofactor">
    <cofactor evidence="1">
        <name>FAD</name>
        <dbReference type="ChEBI" id="CHEBI:57692"/>
    </cofactor>
</comment>
<organism evidence="7 8">
    <name type="scientific">Botrytis tulipae</name>
    <dbReference type="NCBI Taxonomy" id="87230"/>
    <lineage>
        <taxon>Eukaryota</taxon>
        <taxon>Fungi</taxon>
        <taxon>Dikarya</taxon>
        <taxon>Ascomycota</taxon>
        <taxon>Pezizomycotina</taxon>
        <taxon>Leotiomycetes</taxon>
        <taxon>Helotiales</taxon>
        <taxon>Sclerotiniaceae</taxon>
        <taxon>Botrytis</taxon>
    </lineage>
</organism>
<feature type="domain" description="Glucose-methanol-choline oxidoreductase N-terminal" evidence="6">
    <location>
        <begin position="109"/>
        <end position="123"/>
    </location>
</feature>
<evidence type="ECO:0000259" key="6">
    <source>
        <dbReference type="PROSITE" id="PS00624"/>
    </source>
</evidence>
<gene>
    <name evidence="7" type="ORF">BTUL_0082g00120</name>
</gene>
<reference evidence="7 8" key="1">
    <citation type="submission" date="2017-12" db="EMBL/GenBank/DDBJ databases">
        <title>Comparative genomics of Botrytis spp.</title>
        <authorList>
            <person name="Valero-Jimenez C.A."/>
            <person name="Tapia P."/>
            <person name="Veloso J."/>
            <person name="Silva-Moreno E."/>
            <person name="Staats M."/>
            <person name="Valdes J.H."/>
            <person name="Van Kan J.A.L."/>
        </authorList>
    </citation>
    <scope>NUCLEOTIDE SEQUENCE [LARGE SCALE GENOMIC DNA]</scope>
    <source>
        <strain evidence="7 8">Bt9001</strain>
    </source>
</reference>
<evidence type="ECO:0000256" key="2">
    <source>
        <dbReference type="ARBA" id="ARBA00010790"/>
    </source>
</evidence>
<evidence type="ECO:0000313" key="8">
    <source>
        <dbReference type="Proteomes" id="UP000297777"/>
    </source>
</evidence>
<protein>
    <recommendedName>
        <fullName evidence="6">Glucose-methanol-choline oxidoreductase N-terminal domain-containing protein</fullName>
    </recommendedName>
</protein>
<dbReference type="OrthoDB" id="269227at2759"/>
<dbReference type="Pfam" id="PF00732">
    <property type="entry name" value="GMC_oxred_N"/>
    <property type="match status" value="1"/>
</dbReference>
<dbReference type="Proteomes" id="UP000297777">
    <property type="component" value="Unassembled WGS sequence"/>
</dbReference>
<dbReference type="PROSITE" id="PS00624">
    <property type="entry name" value="GMC_OXRED_2"/>
    <property type="match status" value="1"/>
</dbReference>
<comment type="similarity">
    <text evidence="2">Belongs to the GMC oxidoreductase family.</text>
</comment>
<dbReference type="SUPFAM" id="SSF51905">
    <property type="entry name" value="FAD/NAD(P)-binding domain"/>
    <property type="match status" value="1"/>
</dbReference>
<evidence type="ECO:0000256" key="5">
    <source>
        <dbReference type="ARBA" id="ARBA00023002"/>
    </source>
</evidence>
<dbReference type="Gene3D" id="3.30.560.10">
    <property type="entry name" value="Glucose Oxidase, domain 3"/>
    <property type="match status" value="1"/>
</dbReference>
<dbReference type="PANTHER" id="PTHR11552">
    <property type="entry name" value="GLUCOSE-METHANOL-CHOLINE GMC OXIDOREDUCTASE"/>
    <property type="match status" value="1"/>
</dbReference>
<evidence type="ECO:0000313" key="7">
    <source>
        <dbReference type="EMBL" id="TGO12768.1"/>
    </source>
</evidence>
<proteinExistence type="inferred from homology"/>
<dbReference type="GO" id="GO:0044550">
    <property type="term" value="P:secondary metabolite biosynthetic process"/>
    <property type="evidence" value="ECO:0007669"/>
    <property type="project" value="TreeGrafter"/>
</dbReference>
<dbReference type="AlphaFoldDB" id="A0A4Z1EPI3"/>
<dbReference type="Gene3D" id="3.50.50.60">
    <property type="entry name" value="FAD/NAD(P)-binding domain"/>
    <property type="match status" value="1"/>
</dbReference>
<dbReference type="InterPro" id="IPR036188">
    <property type="entry name" value="FAD/NAD-bd_sf"/>
</dbReference>
<comment type="caution">
    <text evidence="7">The sequence shown here is derived from an EMBL/GenBank/DDBJ whole genome shotgun (WGS) entry which is preliminary data.</text>
</comment>
<dbReference type="EMBL" id="PQXH01000082">
    <property type="protein sequence ID" value="TGO12768.1"/>
    <property type="molecule type" value="Genomic_DNA"/>
</dbReference>
<keyword evidence="3" id="KW-0285">Flavoprotein</keyword>
<accession>A0A4Z1EPI3</accession>
<keyword evidence="5" id="KW-0560">Oxidoreductase</keyword>
<name>A0A4Z1EPI3_9HELO</name>
<dbReference type="PANTHER" id="PTHR11552:SF115">
    <property type="entry name" value="DEHYDROGENASE XPTC-RELATED"/>
    <property type="match status" value="1"/>
</dbReference>
<keyword evidence="8" id="KW-1185">Reference proteome</keyword>
<evidence type="ECO:0000256" key="3">
    <source>
        <dbReference type="ARBA" id="ARBA00022630"/>
    </source>
</evidence>
<sequence>MLVEYFFASMKYLGIRKVFDSLNGDANGALWNPQSLDPDTKTRSNSRTAYWNSASNRTNLHLLTGQQVTRLITKLNNDGVAIIGVEYAAGSNFSRSTVLAAKEVILAAGAIHSPQLLQLSGIGSSPLLEQFGIETVVHLPGVGANFQDHPLLRASTTCRLLKQKSIKSSVNWGNSGYLPFREQFDQ</sequence>
<dbReference type="Gene3D" id="4.10.450.10">
    <property type="entry name" value="Glucose Oxidase, domain 2"/>
    <property type="match status" value="1"/>
</dbReference>
<dbReference type="InterPro" id="IPR012132">
    <property type="entry name" value="GMC_OxRdtase"/>
</dbReference>
<dbReference type="GO" id="GO:0016614">
    <property type="term" value="F:oxidoreductase activity, acting on CH-OH group of donors"/>
    <property type="evidence" value="ECO:0007669"/>
    <property type="project" value="InterPro"/>
</dbReference>
<dbReference type="InterPro" id="IPR027424">
    <property type="entry name" value="Glucose_Oxidase_domain_2"/>
</dbReference>
<keyword evidence="4" id="KW-0274">FAD</keyword>
<evidence type="ECO:0000256" key="4">
    <source>
        <dbReference type="ARBA" id="ARBA00022827"/>
    </source>
</evidence>
<dbReference type="InterPro" id="IPR000172">
    <property type="entry name" value="GMC_OxRdtase_N"/>
</dbReference>
<dbReference type="GO" id="GO:0050660">
    <property type="term" value="F:flavin adenine dinucleotide binding"/>
    <property type="evidence" value="ECO:0007669"/>
    <property type="project" value="InterPro"/>
</dbReference>
<evidence type="ECO:0000256" key="1">
    <source>
        <dbReference type="ARBA" id="ARBA00001974"/>
    </source>
</evidence>